<protein>
    <submittedName>
        <fullName evidence="2">Thaumatin family protein</fullName>
    </submittedName>
</protein>
<evidence type="ECO:0000313" key="2">
    <source>
        <dbReference type="EMBL" id="KAL3426560.1"/>
    </source>
</evidence>
<keyword evidence="3" id="KW-1185">Reference proteome</keyword>
<dbReference type="Pfam" id="PF00314">
    <property type="entry name" value="Thaumatin"/>
    <property type="match status" value="1"/>
</dbReference>
<dbReference type="InterPro" id="IPR001938">
    <property type="entry name" value="Thaumatin"/>
</dbReference>
<organism evidence="2 3">
    <name type="scientific">Phlyctema vagabunda</name>
    <dbReference type="NCBI Taxonomy" id="108571"/>
    <lineage>
        <taxon>Eukaryota</taxon>
        <taxon>Fungi</taxon>
        <taxon>Dikarya</taxon>
        <taxon>Ascomycota</taxon>
        <taxon>Pezizomycotina</taxon>
        <taxon>Leotiomycetes</taxon>
        <taxon>Helotiales</taxon>
        <taxon>Dermateaceae</taxon>
        <taxon>Phlyctema</taxon>
    </lineage>
</organism>
<feature type="compositionally biased region" description="Low complexity" evidence="1">
    <location>
        <begin position="1"/>
        <end position="14"/>
    </location>
</feature>
<evidence type="ECO:0000256" key="1">
    <source>
        <dbReference type="SAM" id="MobiDB-lite"/>
    </source>
</evidence>
<name>A0ABR4PTK6_9HELO</name>
<evidence type="ECO:0000313" key="3">
    <source>
        <dbReference type="Proteomes" id="UP001629113"/>
    </source>
</evidence>
<comment type="caution">
    <text evidence="2">The sequence shown here is derived from an EMBL/GenBank/DDBJ whole genome shotgun (WGS) entry which is preliminary data.</text>
</comment>
<dbReference type="SUPFAM" id="SSF49870">
    <property type="entry name" value="Osmotin, thaumatin-like protein"/>
    <property type="match status" value="1"/>
</dbReference>
<gene>
    <name evidence="2" type="ORF">PVAG01_00069</name>
</gene>
<proteinExistence type="predicted"/>
<sequence>MHSALSSSSSSPSSRRTRKHNSSLIPHTILAALFLLHVVPAASLDSRPYSARTVYPNRAVHWGPPSKRASTTPIVVSNQCADTIWPGIASQAGTGPGVGGFELASGDSRTLEVSADWQGRLWGRTNCSFNIDGTGPGNLNGNNGNGQACDTGDCNGVESCVVTGNTPVTLFEIALEAGSDKTQTFYDISLVDGYNLPMGVTYLPGDNSALEEIPPNLTNCACIATSGLLTTTASSGTSGNSTNATFPIPYETMQDAKSLSGWCPWDLQQTPPTKPGDGVYPYPDDNIQRPMFNPCLSACARTNAAKDCCTGSFNDPTKCSPSLYARKAKEVCPDAYSFAYDDQTSTFIIPTGGGWEVTFCPPGRSTNILKTLGTQLSQLAQQGTVSKNILADASNITLITQKSEASSGAAGEQGRFSGVGGRSLGALVVVVAWAVFL</sequence>
<dbReference type="InterPro" id="IPR037176">
    <property type="entry name" value="Osmotin/thaumatin-like_sf"/>
</dbReference>
<dbReference type="PANTHER" id="PTHR31048">
    <property type="entry name" value="OS03G0233200 PROTEIN"/>
    <property type="match status" value="1"/>
</dbReference>
<accession>A0ABR4PTK6</accession>
<dbReference type="Gene3D" id="2.60.110.10">
    <property type="entry name" value="Thaumatin"/>
    <property type="match status" value="1"/>
</dbReference>
<feature type="region of interest" description="Disordered" evidence="1">
    <location>
        <begin position="1"/>
        <end position="21"/>
    </location>
</feature>
<reference evidence="2 3" key="1">
    <citation type="submission" date="2024-06" db="EMBL/GenBank/DDBJ databases">
        <title>Complete genome of Phlyctema vagabunda strain 19-DSS-EL-015.</title>
        <authorList>
            <person name="Fiorenzani C."/>
        </authorList>
    </citation>
    <scope>NUCLEOTIDE SEQUENCE [LARGE SCALE GENOMIC DNA]</scope>
    <source>
        <strain evidence="2 3">19-DSS-EL-015</strain>
    </source>
</reference>
<dbReference type="PRINTS" id="PR00347">
    <property type="entry name" value="THAUMATIN"/>
</dbReference>
<dbReference type="Proteomes" id="UP001629113">
    <property type="component" value="Unassembled WGS sequence"/>
</dbReference>
<dbReference type="EMBL" id="JBFCZG010000001">
    <property type="protein sequence ID" value="KAL3426560.1"/>
    <property type="molecule type" value="Genomic_DNA"/>
</dbReference>
<dbReference type="PROSITE" id="PS51367">
    <property type="entry name" value="THAUMATIN_2"/>
    <property type="match status" value="1"/>
</dbReference>
<dbReference type="SMART" id="SM00205">
    <property type="entry name" value="THN"/>
    <property type="match status" value="1"/>
</dbReference>